<keyword evidence="2" id="KW-1185">Reference proteome</keyword>
<evidence type="ECO:0000313" key="3">
    <source>
        <dbReference type="WBParaSite" id="sdigi.contig7.g817.t1"/>
    </source>
</evidence>
<feature type="compositionally biased region" description="Low complexity" evidence="1">
    <location>
        <begin position="515"/>
        <end position="544"/>
    </location>
</feature>
<evidence type="ECO:0000256" key="1">
    <source>
        <dbReference type="SAM" id="MobiDB-lite"/>
    </source>
</evidence>
<feature type="compositionally biased region" description="Basic and acidic residues" evidence="1">
    <location>
        <begin position="110"/>
        <end position="144"/>
    </location>
</feature>
<dbReference type="WBParaSite" id="sdigi.contig7.g817.t1">
    <property type="protein sequence ID" value="sdigi.contig7.g817.t1"/>
    <property type="gene ID" value="sdigi.contig7.g817"/>
</dbReference>
<dbReference type="AlphaFoldDB" id="A0A915Q6I7"/>
<proteinExistence type="predicted"/>
<feature type="compositionally biased region" description="Polar residues" evidence="1">
    <location>
        <begin position="497"/>
        <end position="514"/>
    </location>
</feature>
<organism evidence="2 3">
    <name type="scientific">Setaria digitata</name>
    <dbReference type="NCBI Taxonomy" id="48799"/>
    <lineage>
        <taxon>Eukaryota</taxon>
        <taxon>Metazoa</taxon>
        <taxon>Ecdysozoa</taxon>
        <taxon>Nematoda</taxon>
        <taxon>Chromadorea</taxon>
        <taxon>Rhabditida</taxon>
        <taxon>Spirurina</taxon>
        <taxon>Spiruromorpha</taxon>
        <taxon>Filarioidea</taxon>
        <taxon>Setariidae</taxon>
        <taxon>Setaria</taxon>
    </lineage>
</organism>
<feature type="compositionally biased region" description="Polar residues" evidence="1">
    <location>
        <begin position="545"/>
        <end position="554"/>
    </location>
</feature>
<feature type="compositionally biased region" description="Basic and acidic residues" evidence="1">
    <location>
        <begin position="83"/>
        <end position="92"/>
    </location>
</feature>
<accession>A0A915Q6I7</accession>
<feature type="compositionally biased region" description="Polar residues" evidence="1">
    <location>
        <begin position="391"/>
        <end position="400"/>
    </location>
</feature>
<feature type="compositionally biased region" description="Polar residues" evidence="1">
    <location>
        <begin position="26"/>
        <end position="38"/>
    </location>
</feature>
<feature type="region of interest" description="Disordered" evidence="1">
    <location>
        <begin position="478"/>
        <end position="563"/>
    </location>
</feature>
<dbReference type="Proteomes" id="UP000887581">
    <property type="component" value="Unplaced"/>
</dbReference>
<feature type="compositionally biased region" description="Basic and acidic residues" evidence="1">
    <location>
        <begin position="404"/>
        <end position="420"/>
    </location>
</feature>
<feature type="compositionally biased region" description="Basic and acidic residues" evidence="1">
    <location>
        <begin position="45"/>
        <end position="60"/>
    </location>
</feature>
<sequence>MRKEKGERNKKKKLASDGDRDLSVGGQESSAADQNQEAQGEIIEPEDKRNDNEIEGRAKLVSELGTNGSPFMLKSSCNDNDDKEYAEKKTPQEEASCPQTLDFTPTSSSTRDKENGPGKKESSRRSDWKTERNSSGNIEEKDPQENSSNPNYVEIGVDMEDIKTSEILANPAATEKDNSVSNASVSNVLESPVVCDMEVIKEISTVANMQCIQVHEIGIEENMGISKSHMLIHGNQDEKLTQKVGNLDEADEANIKIYDKIGRSPEQVDTINIQDSKTDASLDDTTKFKTDIQVDDNFAVCNQNADLQNKIFAERIKGHELLKIKDESGDMKGLGNEELQKSSGMMNVSECVPYITESLKLISEPSISDEAFRSLEDPGILNEVLRENSSYSDDSIQKLNPSEIPKRNSEWMDNSEKQDSINESSIVENFPTSQCEISCGLELLRDPEELTEIGQSKNKFYGAITSFWKHTAFSRKRAETTVPSEQPKNLSPEVTPIRSNQTLTFTEPSETLVPSSESAKSSEASTESTTKVTASLSHSNVSSSFLENTTTDRSSGYFPPDDNLPQNSLNCIANMDTDTPSEPLQVTISNSLNISDETIKDMDDSFGKMGSSRKDKKGKTESTNLLTFGYKVRDKFIPFPFLFFFFQQIYPSHNLHNFLKALQKDALLPKPISVANCICSIANSF</sequence>
<feature type="region of interest" description="Disordered" evidence="1">
    <location>
        <begin position="1"/>
        <end position="152"/>
    </location>
</feature>
<name>A0A915Q6I7_9BILA</name>
<feature type="compositionally biased region" description="Polar residues" evidence="1">
    <location>
        <begin position="97"/>
        <end position="109"/>
    </location>
</feature>
<evidence type="ECO:0000313" key="2">
    <source>
        <dbReference type="Proteomes" id="UP000887581"/>
    </source>
</evidence>
<reference evidence="3" key="1">
    <citation type="submission" date="2022-11" db="UniProtKB">
        <authorList>
            <consortium name="WormBaseParasite"/>
        </authorList>
    </citation>
    <scope>IDENTIFICATION</scope>
</reference>
<feature type="region of interest" description="Disordered" evidence="1">
    <location>
        <begin position="391"/>
        <end position="422"/>
    </location>
</feature>
<protein>
    <submittedName>
        <fullName evidence="3">Uncharacterized protein</fullName>
    </submittedName>
</protein>